<keyword evidence="2" id="KW-0175">Coiled coil</keyword>
<dbReference type="Pfam" id="PF25881">
    <property type="entry name" value="HH_YBHG"/>
    <property type="match status" value="1"/>
</dbReference>
<dbReference type="AlphaFoldDB" id="A0A8I1W9F8"/>
<dbReference type="Gene3D" id="2.40.30.170">
    <property type="match status" value="1"/>
</dbReference>
<feature type="chain" id="PRO_5034240294" evidence="3">
    <location>
        <begin position="33"/>
        <end position="326"/>
    </location>
</feature>
<dbReference type="EMBL" id="JAFNAA010000007">
    <property type="protein sequence ID" value="MBO1108184.1"/>
    <property type="molecule type" value="Genomic_DNA"/>
</dbReference>
<evidence type="ECO:0000313" key="5">
    <source>
        <dbReference type="EMBL" id="MBO1108184.1"/>
    </source>
</evidence>
<dbReference type="PROSITE" id="PS51257">
    <property type="entry name" value="PROKAR_LIPOPROTEIN"/>
    <property type="match status" value="1"/>
</dbReference>
<reference evidence="5" key="1">
    <citation type="submission" date="2021-03" db="EMBL/GenBank/DDBJ databases">
        <title>Plesiomonas shigelloides zfcc0051, isolated from zebrafish feces.</title>
        <authorList>
            <person name="Vanderhoek Z."/>
            <person name="Gaulke C."/>
        </authorList>
    </citation>
    <scope>NUCLEOTIDE SEQUENCE</scope>
    <source>
        <strain evidence="5">Zfcc0051</strain>
    </source>
</reference>
<dbReference type="Proteomes" id="UP000664658">
    <property type="component" value="Unassembled WGS sequence"/>
</dbReference>
<dbReference type="PANTHER" id="PTHR32347:SF29">
    <property type="entry name" value="UPF0194 MEMBRANE PROTEIN YBHG"/>
    <property type="match status" value="1"/>
</dbReference>
<dbReference type="SUPFAM" id="SSF111369">
    <property type="entry name" value="HlyD-like secretion proteins"/>
    <property type="match status" value="1"/>
</dbReference>
<dbReference type="InterPro" id="IPR059052">
    <property type="entry name" value="HH_YbhG-like"/>
</dbReference>
<proteinExistence type="predicted"/>
<evidence type="ECO:0000256" key="1">
    <source>
        <dbReference type="ARBA" id="ARBA00004196"/>
    </source>
</evidence>
<accession>A0A8I1W9F8</accession>
<dbReference type="InterPro" id="IPR050465">
    <property type="entry name" value="UPF0194_transport"/>
</dbReference>
<evidence type="ECO:0000256" key="3">
    <source>
        <dbReference type="SAM" id="SignalP"/>
    </source>
</evidence>
<evidence type="ECO:0000256" key="2">
    <source>
        <dbReference type="ARBA" id="ARBA00023054"/>
    </source>
</evidence>
<dbReference type="RefSeq" id="WP_207541992.1">
    <property type="nucleotide sequence ID" value="NZ_JAFNAA010000007.1"/>
</dbReference>
<comment type="subcellular location">
    <subcellularLocation>
        <location evidence="1">Cell envelope</location>
    </subcellularLocation>
</comment>
<protein>
    <submittedName>
        <fullName evidence="5">HlyD family efflux transporter periplasmic adaptor subunit</fullName>
    </submittedName>
</protein>
<evidence type="ECO:0000313" key="6">
    <source>
        <dbReference type="Proteomes" id="UP000664658"/>
    </source>
</evidence>
<organism evidence="5 6">
    <name type="scientific">Plesiomonas shigelloides</name>
    <name type="common">Aeromonas shigelloides</name>
    <dbReference type="NCBI Taxonomy" id="703"/>
    <lineage>
        <taxon>Bacteria</taxon>
        <taxon>Pseudomonadati</taxon>
        <taxon>Pseudomonadota</taxon>
        <taxon>Gammaproteobacteria</taxon>
        <taxon>Enterobacterales</taxon>
        <taxon>Enterobacteriaceae</taxon>
        <taxon>Plesiomonas</taxon>
    </lineage>
</organism>
<gene>
    <name evidence="5" type="ORF">J2R62_08110</name>
</gene>
<name>A0A8I1W9F8_PLESH</name>
<evidence type="ECO:0000259" key="4">
    <source>
        <dbReference type="Pfam" id="PF25881"/>
    </source>
</evidence>
<feature type="domain" description="YbhG-like alpha-helical hairpin" evidence="4">
    <location>
        <begin position="81"/>
        <end position="204"/>
    </location>
</feature>
<dbReference type="GO" id="GO:0030313">
    <property type="term" value="C:cell envelope"/>
    <property type="evidence" value="ECO:0007669"/>
    <property type="project" value="UniProtKB-SubCell"/>
</dbReference>
<feature type="signal peptide" evidence="3">
    <location>
        <begin position="1"/>
        <end position="32"/>
    </location>
</feature>
<comment type="caution">
    <text evidence="5">The sequence shown here is derived from an EMBL/GenBank/DDBJ whole genome shotgun (WGS) entry which is preliminary data.</text>
</comment>
<keyword evidence="3" id="KW-0732">Signal</keyword>
<dbReference type="Gene3D" id="1.10.287.470">
    <property type="entry name" value="Helix hairpin bin"/>
    <property type="match status" value="1"/>
</dbReference>
<dbReference type="PANTHER" id="PTHR32347">
    <property type="entry name" value="EFFLUX SYSTEM COMPONENT YKNX-RELATED"/>
    <property type="match status" value="1"/>
</dbReference>
<sequence>MRNEMRTVKREYLKRGVFAALCLLLLGGCDFAPSSQALGTLERDRLTYPAMAAETVIAMPVQEGQAVTRGTLLVQLDPAHQQTLVEQASASLQAAQANLQKLEQGARSEDIAAAEAHWRGTQALEKESILQYQRMVQLFARKAVGQAELDQALASRNNSQAQVNAAYQQWLALKNGSRPEDIAQARANVAAAQAKLAESQIALQQLSVVATRDGIVESLPFHLGDRPVTGNTLVVMLADQAPYARVYIPEPFRTQIHVGMTLPVRIDGVNEPMTGKVRKIAHDPAFTPYYALNREDRARLVYLAEVQLSPEHSDLPSGIPAQVILP</sequence>
<dbReference type="Gene3D" id="2.40.50.100">
    <property type="match status" value="1"/>
</dbReference>